<dbReference type="InterPro" id="IPR020511">
    <property type="entry name" value="Uncharacterised_HI0941"/>
</dbReference>
<reference evidence="2 3" key="1">
    <citation type="submission" date="2018-06" db="EMBL/GenBank/DDBJ databases">
        <authorList>
            <consortium name="Pathogen Informatics"/>
            <person name="Doyle S."/>
        </authorList>
    </citation>
    <scope>NUCLEOTIDE SEQUENCE [LARGE SCALE GENOMIC DNA]</scope>
    <source>
        <strain evidence="2 3">NCTC10672</strain>
    </source>
</reference>
<accession>A0A377JJM9</accession>
<keyword evidence="1" id="KW-0472">Membrane</keyword>
<feature type="transmembrane region" description="Helical" evidence="1">
    <location>
        <begin position="12"/>
        <end position="29"/>
    </location>
</feature>
<name>A0A377JJM9_HAEPA</name>
<proteinExistence type="predicted"/>
<sequence length="100" mass="11594">MRKIKVNNGMSLMSLLLALSIFSGLFLIFDRWTTEQRKSAVRIFQEFQAIQIAENQAQRQFLGLSCENSVEQNGIQFSIQCSHHQVNIRYPQGEFLLKTE</sequence>
<organism evidence="2 3">
    <name type="scientific">Haemophilus parainfluenzae</name>
    <dbReference type="NCBI Taxonomy" id="729"/>
    <lineage>
        <taxon>Bacteria</taxon>
        <taxon>Pseudomonadati</taxon>
        <taxon>Pseudomonadota</taxon>
        <taxon>Gammaproteobacteria</taxon>
        <taxon>Pasteurellales</taxon>
        <taxon>Pasteurellaceae</taxon>
        <taxon>Haemophilus</taxon>
    </lineage>
</organism>
<dbReference type="EMBL" id="UGHY01000002">
    <property type="protein sequence ID" value="STP05881.1"/>
    <property type="molecule type" value="Genomic_DNA"/>
</dbReference>
<dbReference type="AlphaFoldDB" id="A0A377JJM9"/>
<evidence type="ECO:0000313" key="3">
    <source>
        <dbReference type="Proteomes" id="UP000254186"/>
    </source>
</evidence>
<evidence type="ECO:0000313" key="2">
    <source>
        <dbReference type="EMBL" id="STP05881.1"/>
    </source>
</evidence>
<protein>
    <submittedName>
        <fullName evidence="2">Type II secretory pathway, pseudopilin</fullName>
    </submittedName>
</protein>
<dbReference type="Pfam" id="PF17344">
    <property type="entry name" value="DUF5374"/>
    <property type="match status" value="1"/>
</dbReference>
<keyword evidence="1" id="KW-1133">Transmembrane helix</keyword>
<evidence type="ECO:0000256" key="1">
    <source>
        <dbReference type="SAM" id="Phobius"/>
    </source>
</evidence>
<keyword evidence="1" id="KW-0812">Transmembrane</keyword>
<dbReference type="Proteomes" id="UP000254186">
    <property type="component" value="Unassembled WGS sequence"/>
</dbReference>
<gene>
    <name evidence="2" type="ORF">NCTC10672_01856</name>
</gene>